<dbReference type="GO" id="GO:0046872">
    <property type="term" value="F:metal ion binding"/>
    <property type="evidence" value="ECO:0007669"/>
    <property type="project" value="InterPro"/>
</dbReference>
<evidence type="ECO:0000256" key="7">
    <source>
        <dbReference type="ARBA" id="ARBA00023128"/>
    </source>
</evidence>
<dbReference type="Proteomes" id="UP000005222">
    <property type="component" value="Chromosome L"/>
</dbReference>
<dbReference type="FunFam" id="3.30.830.10:FF:000021">
    <property type="entry name" value="Cytochrome b-c1 complex subunit 2"/>
    <property type="match status" value="1"/>
</dbReference>
<comment type="subcellular location">
    <subcellularLocation>
        <location evidence="1">Mitochondrion inner membrane</location>
        <topology evidence="1">Peripheral membrane protein</topology>
        <orientation evidence="1">Matrix side</orientation>
    </subcellularLocation>
</comment>
<dbReference type="PANTHER" id="PTHR11851:SF209">
    <property type="entry name" value="CYTOCHROME B-C1 COMPLEX SUBUNIT 2, MITOCHONDRIAL"/>
    <property type="match status" value="1"/>
</dbReference>
<reference evidence="17" key="1">
    <citation type="submission" date="2011-10" db="EMBL/GenBank/DDBJ databases">
        <authorList>
            <person name="Genoscope - CEA"/>
        </authorList>
    </citation>
    <scope>NUCLEOTIDE SEQUENCE</scope>
</reference>
<dbReference type="Pfam" id="PF05193">
    <property type="entry name" value="Peptidase_M16_C"/>
    <property type="match status" value="1"/>
</dbReference>
<gene>
    <name evidence="17" type="primary">Piso0_004195</name>
    <name evidence="16" type="ORF">GNLVRS01_PISO0K11538g</name>
    <name evidence="17" type="ORF">GNLVRS01_PISO0L11539g</name>
</gene>
<dbReference type="InterPro" id="IPR011765">
    <property type="entry name" value="Pept_M16_N"/>
</dbReference>
<evidence type="ECO:0000256" key="8">
    <source>
        <dbReference type="ARBA" id="ARBA00023136"/>
    </source>
</evidence>
<dbReference type="PANTHER" id="PTHR11851">
    <property type="entry name" value="METALLOPROTEASE"/>
    <property type="match status" value="1"/>
</dbReference>
<evidence type="ECO:0000256" key="2">
    <source>
        <dbReference type="ARBA" id="ARBA00022448"/>
    </source>
</evidence>
<feature type="domain" description="Peptidase M16 N-terminal" evidence="14">
    <location>
        <begin position="20"/>
        <end position="161"/>
    </location>
</feature>
<evidence type="ECO:0000256" key="13">
    <source>
        <dbReference type="ARBA" id="ARBA00042707"/>
    </source>
</evidence>
<keyword evidence="18" id="KW-1185">Reference proteome</keyword>
<evidence type="ECO:0000256" key="12">
    <source>
        <dbReference type="ARBA" id="ARBA00041778"/>
    </source>
</evidence>
<keyword evidence="3" id="KW-0679">Respiratory chain</keyword>
<dbReference type="GO" id="GO:0005743">
    <property type="term" value="C:mitochondrial inner membrane"/>
    <property type="evidence" value="ECO:0007669"/>
    <property type="project" value="UniProtKB-SubCell"/>
</dbReference>
<dbReference type="EMBL" id="FO082048">
    <property type="protein sequence ID" value="CCE84642.1"/>
    <property type="molecule type" value="Genomic_DNA"/>
</dbReference>
<dbReference type="Pfam" id="PF00675">
    <property type="entry name" value="Peptidase_M16"/>
    <property type="match status" value="1"/>
</dbReference>
<feature type="domain" description="Peptidase M16 C-terminal" evidence="15">
    <location>
        <begin position="166"/>
        <end position="261"/>
    </location>
</feature>
<dbReference type="STRING" id="559304.G8Y7R2"/>
<protein>
    <recommendedName>
        <fullName evidence="10">Cytochrome b-c1 complex subunit 2, mitochondrial</fullName>
    </recommendedName>
    <alternativeName>
        <fullName evidence="12">Complex III subunit 2</fullName>
    </alternativeName>
    <alternativeName>
        <fullName evidence="11">Core protein II</fullName>
    </alternativeName>
    <alternativeName>
        <fullName evidence="13">Ubiquinol-cytochrome-c reductase complex core protein 2</fullName>
    </alternativeName>
</protein>
<keyword evidence="4" id="KW-0999">Mitochondrion inner membrane</keyword>
<sequence length="372" mass="39446">MLSRVTARTYSTAAQGLKVSSRDASGKLSKLTVVVNNAGSKAGKTGLAHLLSKSNFLNTETKSALRFNRESELLGGVYSSSVTRDSIVLSTQFLKEDLPYYVEELGNVLTKTSFRPHEFTEIVVPVAKAEFANANESNEFKALESLHEISFRRGLGHPLYYDGLNKITVDEVKQFASEVYNTSNVSLYASGVNEEDLNKFINESALSALPSGASKSVPVKSYEGAESRIKAAGGSVALIGVPVKPADFGKYEVLSAAVGSAFLPGHPGALSSIPGATSKLLKYQDAGLFVVSVANKSGAAVADGIRQAKKILESVSSSDLSNATKSAELSVALQSTFSHPLSYKAEASPVKVDKFNYVAVGDVDALPYANEL</sequence>
<dbReference type="Proteomes" id="UP000005222">
    <property type="component" value="Chromosome K"/>
</dbReference>
<evidence type="ECO:0000313" key="16">
    <source>
        <dbReference type="EMBL" id="CCE83611.1"/>
    </source>
</evidence>
<evidence type="ECO:0000256" key="10">
    <source>
        <dbReference type="ARBA" id="ARBA00040751"/>
    </source>
</evidence>
<dbReference type="InterPro" id="IPR050361">
    <property type="entry name" value="MPP/UQCRC_Complex"/>
</dbReference>
<evidence type="ECO:0000256" key="4">
    <source>
        <dbReference type="ARBA" id="ARBA00022792"/>
    </source>
</evidence>
<keyword evidence="8" id="KW-0472">Membrane</keyword>
<keyword evidence="7" id="KW-0496">Mitochondrion</keyword>
<evidence type="ECO:0000256" key="3">
    <source>
        <dbReference type="ARBA" id="ARBA00022660"/>
    </source>
</evidence>
<dbReference type="HOGENOM" id="CLU_009902_0_1_1"/>
<evidence type="ECO:0000313" key="18">
    <source>
        <dbReference type="Proteomes" id="UP000005222"/>
    </source>
</evidence>
<dbReference type="EMBL" id="FO082049">
    <property type="protein sequence ID" value="CCE83611.1"/>
    <property type="molecule type" value="Genomic_DNA"/>
</dbReference>
<accession>G8Y7R2</accession>
<dbReference type="InterPro" id="IPR011249">
    <property type="entry name" value="Metalloenz_LuxS/M16"/>
</dbReference>
<evidence type="ECO:0000256" key="9">
    <source>
        <dbReference type="ARBA" id="ARBA00038146"/>
    </source>
</evidence>
<organism evidence="17 18">
    <name type="scientific">Pichia sorbitophila (strain ATCC MYA-4447 / BCRC 22081 / CBS 7064 / NBRC 10061 / NRRL Y-12695)</name>
    <name type="common">Hybrid yeast</name>
    <dbReference type="NCBI Taxonomy" id="559304"/>
    <lineage>
        <taxon>Eukaryota</taxon>
        <taxon>Fungi</taxon>
        <taxon>Dikarya</taxon>
        <taxon>Ascomycota</taxon>
        <taxon>Saccharomycotina</taxon>
        <taxon>Pichiomycetes</taxon>
        <taxon>Debaryomycetaceae</taxon>
        <taxon>Millerozyma</taxon>
    </lineage>
</organism>
<dbReference type="OMA" id="PTHNESR"/>
<evidence type="ECO:0000259" key="14">
    <source>
        <dbReference type="Pfam" id="PF00675"/>
    </source>
</evidence>
<dbReference type="InParanoid" id="G8Y7R2"/>
<dbReference type="InterPro" id="IPR007863">
    <property type="entry name" value="Peptidase_M16_C"/>
</dbReference>
<reference evidence="18" key="2">
    <citation type="journal article" date="2012" name="G3 (Bethesda)">
        <title>Pichia sorbitophila, an interspecies yeast hybrid reveals early steps of genome resolution following polyploidization.</title>
        <authorList>
            <person name="Leh Louis V."/>
            <person name="Despons L."/>
            <person name="Friedrich A."/>
            <person name="Martin T."/>
            <person name="Durrens P."/>
            <person name="Casaregola S."/>
            <person name="Neuveglise C."/>
            <person name="Fairhead C."/>
            <person name="Marck C."/>
            <person name="Cruz J.A."/>
            <person name="Straub M.L."/>
            <person name="Kugler V."/>
            <person name="Sacerdot C."/>
            <person name="Uzunov Z."/>
            <person name="Thierry A."/>
            <person name="Weiss S."/>
            <person name="Bleykasten C."/>
            <person name="De Montigny J."/>
            <person name="Jacques N."/>
            <person name="Jung P."/>
            <person name="Lemaire M."/>
            <person name="Mallet S."/>
            <person name="Morel G."/>
            <person name="Richard G.F."/>
            <person name="Sarkar A."/>
            <person name="Savel G."/>
            <person name="Schacherer J."/>
            <person name="Seret M.L."/>
            <person name="Talla E."/>
            <person name="Samson G."/>
            <person name="Jubin C."/>
            <person name="Poulain J."/>
            <person name="Vacherie B."/>
            <person name="Barbe V."/>
            <person name="Pelletier E."/>
            <person name="Sherman D.J."/>
            <person name="Westhof E."/>
            <person name="Weissenbach J."/>
            <person name="Baret P.V."/>
            <person name="Wincker P."/>
            <person name="Gaillardin C."/>
            <person name="Dujon B."/>
            <person name="Souciet J.L."/>
        </authorList>
    </citation>
    <scope>NUCLEOTIDE SEQUENCE [LARGE SCALE GENOMIC DNA]</scope>
    <source>
        <strain evidence="18">ATCC MYA-4447 / BCRC 22081 / CBS 7064 / NBRC 10061 / NRRL Y-12695</strain>
    </source>
</reference>
<dbReference type="AlphaFoldDB" id="G8Y7R2"/>
<evidence type="ECO:0000256" key="6">
    <source>
        <dbReference type="ARBA" id="ARBA00022982"/>
    </source>
</evidence>
<dbReference type="Gene3D" id="3.30.830.10">
    <property type="entry name" value="Metalloenzyme, LuxS/M16 peptidase-like"/>
    <property type="match status" value="2"/>
</dbReference>
<proteinExistence type="inferred from homology"/>
<evidence type="ECO:0000313" key="17">
    <source>
        <dbReference type="EMBL" id="CCE84642.1"/>
    </source>
</evidence>
<keyword evidence="6" id="KW-0249">Electron transport</keyword>
<evidence type="ECO:0000256" key="5">
    <source>
        <dbReference type="ARBA" id="ARBA00022946"/>
    </source>
</evidence>
<comment type="similarity">
    <text evidence="9">Belongs to the peptidase M16 family. UQCRC2/QCR2 subfamily.</text>
</comment>
<evidence type="ECO:0000259" key="15">
    <source>
        <dbReference type="Pfam" id="PF05193"/>
    </source>
</evidence>
<keyword evidence="5" id="KW-0809">Transit peptide</keyword>
<dbReference type="FunCoup" id="G8Y7R2">
    <property type="interactions" value="510"/>
</dbReference>
<evidence type="ECO:0000256" key="11">
    <source>
        <dbReference type="ARBA" id="ARBA00041372"/>
    </source>
</evidence>
<evidence type="ECO:0000256" key="1">
    <source>
        <dbReference type="ARBA" id="ARBA00004443"/>
    </source>
</evidence>
<dbReference type="SUPFAM" id="SSF63411">
    <property type="entry name" value="LuxS/MPP-like metallohydrolase"/>
    <property type="match status" value="2"/>
</dbReference>
<keyword evidence="2" id="KW-0813">Transport</keyword>
<name>G8Y7R2_PICSO</name>
<dbReference type="OrthoDB" id="6369905at2759"/>
<dbReference type="eggNOG" id="KOG2583">
    <property type="taxonomic scope" value="Eukaryota"/>
</dbReference>